<comment type="caution">
    <text evidence="1">The sequence shown here is derived from an EMBL/GenBank/DDBJ whole genome shotgun (WGS) entry which is preliminary data.</text>
</comment>
<reference evidence="1 2" key="1">
    <citation type="submission" date="2016-07" db="EMBL/GenBank/DDBJ databases">
        <title>Pervasive Adenine N6-methylation of Active Genes in Fungi.</title>
        <authorList>
            <consortium name="DOE Joint Genome Institute"/>
            <person name="Mondo S.J."/>
            <person name="Dannebaum R.O."/>
            <person name="Kuo R.C."/>
            <person name="Labutti K."/>
            <person name="Haridas S."/>
            <person name="Kuo A."/>
            <person name="Salamov A."/>
            <person name="Ahrendt S.R."/>
            <person name="Lipzen A."/>
            <person name="Sullivan W."/>
            <person name="Andreopoulos W.B."/>
            <person name="Clum A."/>
            <person name="Lindquist E."/>
            <person name="Daum C."/>
            <person name="Ramamoorthy G.K."/>
            <person name="Gryganskyi A."/>
            <person name="Culley D."/>
            <person name="Magnuson J.K."/>
            <person name="James T.Y."/>
            <person name="O'Malley M.A."/>
            <person name="Stajich J.E."/>
            <person name="Spatafora J.W."/>
            <person name="Visel A."/>
            <person name="Grigoriev I.V."/>
        </authorList>
    </citation>
    <scope>NUCLEOTIDE SEQUENCE [LARGE SCALE GENOMIC DNA]</scope>
    <source>
        <strain evidence="1 2">NRRL 1336</strain>
    </source>
</reference>
<dbReference type="EMBL" id="MCGE01000034">
    <property type="protein sequence ID" value="ORZ07584.1"/>
    <property type="molecule type" value="Genomic_DNA"/>
</dbReference>
<name>A0A1X2I3D8_9FUNG</name>
<organism evidence="1 2">
    <name type="scientific">Absidia repens</name>
    <dbReference type="NCBI Taxonomy" id="90262"/>
    <lineage>
        <taxon>Eukaryota</taxon>
        <taxon>Fungi</taxon>
        <taxon>Fungi incertae sedis</taxon>
        <taxon>Mucoromycota</taxon>
        <taxon>Mucoromycotina</taxon>
        <taxon>Mucoromycetes</taxon>
        <taxon>Mucorales</taxon>
        <taxon>Cunninghamellaceae</taxon>
        <taxon>Absidia</taxon>
    </lineage>
</organism>
<dbReference type="AlphaFoldDB" id="A0A1X2I3D8"/>
<proteinExistence type="predicted"/>
<dbReference type="Proteomes" id="UP000193560">
    <property type="component" value="Unassembled WGS sequence"/>
</dbReference>
<evidence type="ECO:0000313" key="2">
    <source>
        <dbReference type="Proteomes" id="UP000193560"/>
    </source>
</evidence>
<protein>
    <submittedName>
        <fullName evidence="1">Uncharacterized protein</fullName>
    </submittedName>
</protein>
<evidence type="ECO:0000313" key="1">
    <source>
        <dbReference type="EMBL" id="ORZ07584.1"/>
    </source>
</evidence>
<accession>A0A1X2I3D8</accession>
<keyword evidence="2" id="KW-1185">Reference proteome</keyword>
<gene>
    <name evidence="1" type="ORF">BCR42DRAFT_150415</name>
</gene>
<sequence>MTVTFYRCMAFYLQTLPESSCILLTPLKSSAYEHGFYLKTLSESSRFLLTPHKTSTDECDLHTKTLSESSLKLLQHYSICHHTIHYTL</sequence>